<gene>
    <name evidence="1" type="ORF">NLG97_g7106</name>
</gene>
<dbReference type="Proteomes" id="UP001148737">
    <property type="component" value="Unassembled WGS sequence"/>
</dbReference>
<keyword evidence="2" id="KW-1185">Reference proteome</keyword>
<evidence type="ECO:0000313" key="2">
    <source>
        <dbReference type="Proteomes" id="UP001148737"/>
    </source>
</evidence>
<evidence type="ECO:0000313" key="1">
    <source>
        <dbReference type="EMBL" id="KAJ3484227.1"/>
    </source>
</evidence>
<dbReference type="EMBL" id="JANAKD010001043">
    <property type="protein sequence ID" value="KAJ3484227.1"/>
    <property type="molecule type" value="Genomic_DNA"/>
</dbReference>
<organism evidence="1 2">
    <name type="scientific">Lecanicillium saksenae</name>
    <dbReference type="NCBI Taxonomy" id="468837"/>
    <lineage>
        <taxon>Eukaryota</taxon>
        <taxon>Fungi</taxon>
        <taxon>Dikarya</taxon>
        <taxon>Ascomycota</taxon>
        <taxon>Pezizomycotina</taxon>
        <taxon>Sordariomycetes</taxon>
        <taxon>Hypocreomycetidae</taxon>
        <taxon>Hypocreales</taxon>
        <taxon>Cordycipitaceae</taxon>
        <taxon>Lecanicillium</taxon>
    </lineage>
</organism>
<comment type="caution">
    <text evidence="1">The sequence shown here is derived from an EMBL/GenBank/DDBJ whole genome shotgun (WGS) entry which is preliminary data.</text>
</comment>
<accession>A0ACC1QNA4</accession>
<proteinExistence type="predicted"/>
<sequence length="330" mass="36521">MDGAGGGFGPPPTHHLEVFHNNHSPHSGSSRRNSSEPDAGPATIDEIPATHATTSSTNRLSVSDYRPPRTDGLPSFSEATAASGSNIASEVASLNIAPTPVLDSRVVLRVGEKQFFTTRATLAESHLLTALLSTEATQDGEYFLDADPDIFSQVMRFLRTRRFPLFWDNASGYDTAKYLELLVAAQFYQIPTLEMWLSEKRYLGVMNIKSEYKKYRLYGTDQIIRMHELCWDREEQTRILSISESKGKAHACPQKFWRHDGDQGKCMKAKCFQAQLRSSSSLGPLPLNNVVVMRLLDVTVLITKPEIRAGVLSAGAYPDGPPPYQGADDE</sequence>
<protein>
    <submittedName>
        <fullName evidence="1">Uncharacterized protein</fullName>
    </submittedName>
</protein>
<reference evidence="1" key="1">
    <citation type="submission" date="2022-07" db="EMBL/GenBank/DDBJ databases">
        <title>Genome Sequence of Lecanicillium saksenae.</title>
        <authorList>
            <person name="Buettner E."/>
        </authorList>
    </citation>
    <scope>NUCLEOTIDE SEQUENCE</scope>
    <source>
        <strain evidence="1">VT-O1</strain>
    </source>
</reference>
<name>A0ACC1QNA4_9HYPO</name>